<gene>
    <name evidence="2" type="ORF">EA656_13205</name>
</gene>
<evidence type="ECO:0000313" key="3">
    <source>
        <dbReference type="Proteomes" id="UP000292087"/>
    </source>
</evidence>
<organism evidence="2 3">
    <name type="scientific">Pseudoxanthomonas winnipegensis</name>
    <dbReference type="NCBI Taxonomy" id="2480810"/>
    <lineage>
        <taxon>Bacteria</taxon>
        <taxon>Pseudomonadati</taxon>
        <taxon>Pseudomonadota</taxon>
        <taxon>Gammaproteobacteria</taxon>
        <taxon>Lysobacterales</taxon>
        <taxon>Lysobacteraceae</taxon>
        <taxon>Pseudoxanthomonas</taxon>
    </lineage>
</organism>
<sequence>MGAALATALLVSGCARVEGEKFVGHWVNVQTQDETMDIERSGKQGSEHIFLRYPHWLLPQSSFTSLTSPTSPARHPRRQLN</sequence>
<dbReference type="RefSeq" id="WP_130524044.1">
    <property type="nucleotide sequence ID" value="NZ_SHLZ01000002.1"/>
</dbReference>
<reference evidence="2 3" key="1">
    <citation type="submission" date="2019-02" db="EMBL/GenBank/DDBJ databases">
        <title>WGS of Pseudoxanthomonas species novum from clinical isolates.</title>
        <authorList>
            <person name="Bernier A.-M."/>
            <person name="Bernard K."/>
            <person name="Vachon A."/>
        </authorList>
    </citation>
    <scope>NUCLEOTIDE SEQUENCE [LARGE SCALE GENOMIC DNA]</scope>
    <source>
        <strain evidence="2 3">NML140781</strain>
    </source>
</reference>
<accession>A0A4Q8LU44</accession>
<proteinExistence type="predicted"/>
<dbReference type="Proteomes" id="UP000292087">
    <property type="component" value="Unassembled WGS sequence"/>
</dbReference>
<evidence type="ECO:0008006" key="4">
    <source>
        <dbReference type="Google" id="ProtNLM"/>
    </source>
</evidence>
<evidence type="ECO:0000313" key="2">
    <source>
        <dbReference type="EMBL" id="TAA34658.1"/>
    </source>
</evidence>
<protein>
    <recommendedName>
        <fullName evidence="4">Lipocalin-like domain-containing protein</fullName>
    </recommendedName>
</protein>
<name>A0A4Q8LU44_9GAMM</name>
<dbReference type="AlphaFoldDB" id="A0A4Q8LU44"/>
<dbReference type="EMBL" id="SHMF01000003">
    <property type="protein sequence ID" value="TAA34658.1"/>
    <property type="molecule type" value="Genomic_DNA"/>
</dbReference>
<feature type="compositionally biased region" description="Low complexity" evidence="1">
    <location>
        <begin position="62"/>
        <end position="72"/>
    </location>
</feature>
<feature type="region of interest" description="Disordered" evidence="1">
    <location>
        <begin position="62"/>
        <end position="81"/>
    </location>
</feature>
<comment type="caution">
    <text evidence="2">The sequence shown here is derived from an EMBL/GenBank/DDBJ whole genome shotgun (WGS) entry which is preliminary data.</text>
</comment>
<evidence type="ECO:0000256" key="1">
    <source>
        <dbReference type="SAM" id="MobiDB-lite"/>
    </source>
</evidence>